<feature type="transmembrane region" description="Helical" evidence="1">
    <location>
        <begin position="191"/>
        <end position="213"/>
    </location>
</feature>
<feature type="transmembrane region" description="Helical" evidence="1">
    <location>
        <begin position="63"/>
        <end position="92"/>
    </location>
</feature>
<evidence type="ECO:0000313" key="3">
    <source>
        <dbReference type="Proteomes" id="UP000038200"/>
    </source>
</evidence>
<keyword evidence="1" id="KW-1133">Transmembrane helix</keyword>
<dbReference type="AlphaFoldDB" id="A0A0B7IV48"/>
<feature type="transmembrane region" description="Helical" evidence="1">
    <location>
        <begin position="262"/>
        <end position="280"/>
    </location>
</feature>
<feature type="transmembrane region" description="Helical" evidence="1">
    <location>
        <begin position="286"/>
        <end position="306"/>
    </location>
</feature>
<feature type="transmembrane region" description="Helical" evidence="1">
    <location>
        <begin position="313"/>
        <end position="330"/>
    </location>
</feature>
<dbReference type="PROSITE" id="PS51257">
    <property type="entry name" value="PROKAR_LIPOPROTEIN"/>
    <property type="match status" value="1"/>
</dbReference>
<keyword evidence="1" id="KW-0812">Transmembrane</keyword>
<organism evidence="2 3">
    <name type="scientific">Capnocytophaga canis</name>
    <dbReference type="NCBI Taxonomy" id="1848903"/>
    <lineage>
        <taxon>Bacteria</taxon>
        <taxon>Pseudomonadati</taxon>
        <taxon>Bacteroidota</taxon>
        <taxon>Flavobacteriia</taxon>
        <taxon>Flavobacteriales</taxon>
        <taxon>Flavobacteriaceae</taxon>
        <taxon>Capnocytophaga</taxon>
    </lineage>
</organism>
<feature type="transmembrane region" description="Helical" evidence="1">
    <location>
        <begin position="151"/>
        <end position="179"/>
    </location>
</feature>
<dbReference type="Proteomes" id="UP000038200">
    <property type="component" value="Unassembled WGS sequence"/>
</dbReference>
<accession>A0A0B7IV48</accession>
<dbReference type="EMBL" id="CDOL01000258">
    <property type="protein sequence ID" value="CEN53977.1"/>
    <property type="molecule type" value="Genomic_DNA"/>
</dbReference>
<gene>
    <name evidence="2" type="ORF">CCAND93_670015</name>
</gene>
<feature type="transmembrane region" description="Helical" evidence="1">
    <location>
        <begin position="233"/>
        <end position="253"/>
    </location>
</feature>
<evidence type="ECO:0008006" key="4">
    <source>
        <dbReference type="Google" id="ProtNLM"/>
    </source>
</evidence>
<feature type="transmembrane region" description="Helical" evidence="1">
    <location>
        <begin position="9"/>
        <end position="28"/>
    </location>
</feature>
<evidence type="ECO:0000313" key="2">
    <source>
        <dbReference type="EMBL" id="CEN53977.1"/>
    </source>
</evidence>
<reference evidence="2 3" key="1">
    <citation type="submission" date="2015-01" db="EMBL/GenBank/DDBJ databases">
        <authorList>
            <person name="Xiang T."/>
            <person name="Song Y."/>
            <person name="Huang L."/>
            <person name="Wang B."/>
            <person name="Wu P."/>
        </authorList>
    </citation>
    <scope>NUCLEOTIDE SEQUENCE [LARGE SCALE GENOMIC DNA]</scope>
    <source>
        <strain evidence="2 3">CcD93</strain>
    </source>
</reference>
<name>A0A0B7IV48_9FLAO</name>
<proteinExistence type="predicted"/>
<dbReference type="OrthoDB" id="1151598at2"/>
<dbReference type="Pfam" id="PF14897">
    <property type="entry name" value="EpsG"/>
    <property type="match status" value="1"/>
</dbReference>
<feature type="transmembrane region" description="Helical" evidence="1">
    <location>
        <begin position="104"/>
        <end position="122"/>
    </location>
</feature>
<dbReference type="RefSeq" id="WP_042009273.1">
    <property type="nucleotide sequence ID" value="NZ_CDOL01000258.1"/>
</dbReference>
<dbReference type="InterPro" id="IPR049458">
    <property type="entry name" value="EpsG-like"/>
</dbReference>
<evidence type="ECO:0000256" key="1">
    <source>
        <dbReference type="SAM" id="Phobius"/>
    </source>
</evidence>
<keyword evidence="1" id="KW-0472">Membrane</keyword>
<protein>
    <recommendedName>
        <fullName evidence="4">EpsG family protein</fullName>
    </recommendedName>
</protein>
<sequence length="344" mass="39740">MEIRVNKDVSIYFFVALIVACVVGNRGATRDTSVYYDVFKGVQEFDLLNPVKFYIVTGMEIGFGWYSLFISLFTSSRFLLFAVFSFLTFYVIYKTSEKMTSKHLLVMLLYLSSGYFFLQQFMQIRQGIATPLALYAIAVFIEKNNRFSLQFVLLSLLAVSFHQVALPVIVVGITTGFMLAKKERSVGKFRIFCLVVLVMFVFISKVLLINLLISFSSRVETYSKSAEYAAEIGLFRLPNIKAFFTYLFILIFINERIYQNKLFVVFFTLFTLGLAFRIGFSDFAILSGRFATAFSYSEIYLLPFVFYRFRYGIILLLLFVVVQAIATYGYQAPFVFEDYFKPLQ</sequence>